<comment type="catalytic activity">
    <reaction evidence="12">
        <text>D-ribose + ATP = D-ribose 5-phosphate + ADP + H(+)</text>
        <dbReference type="Rhea" id="RHEA:13697"/>
        <dbReference type="ChEBI" id="CHEBI:15378"/>
        <dbReference type="ChEBI" id="CHEBI:30616"/>
        <dbReference type="ChEBI" id="CHEBI:47013"/>
        <dbReference type="ChEBI" id="CHEBI:78346"/>
        <dbReference type="ChEBI" id="CHEBI:456216"/>
        <dbReference type="EC" id="2.7.1.15"/>
    </reaction>
</comment>
<feature type="binding site" evidence="12">
    <location>
        <begin position="252"/>
        <end position="253"/>
    </location>
    <ligand>
        <name>ATP</name>
        <dbReference type="ChEBI" id="CHEBI:30616"/>
    </ligand>
</feature>
<feature type="binding site" evidence="12">
    <location>
        <begin position="221"/>
        <end position="226"/>
    </location>
    <ligand>
        <name>ATP</name>
        <dbReference type="ChEBI" id="CHEBI:30616"/>
    </ligand>
</feature>
<dbReference type="PROSITE" id="PS00583">
    <property type="entry name" value="PFKB_KINASES_1"/>
    <property type="match status" value="1"/>
</dbReference>
<dbReference type="EC" id="2.7.1.15" evidence="2 12"/>
<evidence type="ECO:0000256" key="9">
    <source>
        <dbReference type="ARBA" id="ARBA00022842"/>
    </source>
</evidence>
<dbReference type="SUPFAM" id="SSF53613">
    <property type="entry name" value="Ribokinase-like"/>
    <property type="match status" value="1"/>
</dbReference>
<feature type="domain" description="Carbohydrate kinase PfkB" evidence="13">
    <location>
        <begin position="6"/>
        <end position="295"/>
    </location>
</feature>
<keyword evidence="9 12" id="KW-0460">Magnesium</keyword>
<dbReference type="InterPro" id="IPR011877">
    <property type="entry name" value="Ribokinase"/>
</dbReference>
<dbReference type="RefSeq" id="WP_268617067.1">
    <property type="nucleotide sequence ID" value="NZ_JAMDMX010000083.1"/>
</dbReference>
<dbReference type="Gene3D" id="3.40.1190.20">
    <property type="match status" value="1"/>
</dbReference>
<feature type="binding site" evidence="12">
    <location>
        <position position="288"/>
    </location>
    <ligand>
        <name>K(+)</name>
        <dbReference type="ChEBI" id="CHEBI:29103"/>
    </ligand>
</feature>
<feature type="binding site" evidence="12">
    <location>
        <position position="286"/>
    </location>
    <ligand>
        <name>K(+)</name>
        <dbReference type="ChEBI" id="CHEBI:29103"/>
    </ligand>
</feature>
<keyword evidence="12" id="KW-0963">Cytoplasm</keyword>
<accession>A0ABT4GI79</accession>
<dbReference type="InterPro" id="IPR002173">
    <property type="entry name" value="Carboh/pur_kinase_PfkB_CS"/>
</dbReference>
<sequence length="302" mass="32118">MKENIITVIGSLNFDIIFKQKRLAEQGETLTADSMTTAGGGKGANQAVQCAKLGAQTYLVGAVGSDAFGGYLMKELQLYGVHTDYVQTVEGNTGIGVVNALEDGTLVATISTGANYSLNKSRIDELEPLLKRSKVVILQLEIPIDVVEYAIEKASQNDCYIILNAAPAAPISHEVLSKVNCLVVNEPEATYYCGAAISDLSSAQQYCEKLFEKIKDLLIITLGKGGSLIYNGDEKMHVKAIEVKAKETTGAGDSYIGAFAYMLLEGHGIKEAALFASRAAGLTVTKIGGQPAMPTKAEIEQV</sequence>
<protein>
    <recommendedName>
        <fullName evidence="3 12">Ribokinase</fullName>
        <shortName evidence="12">RK</shortName>
        <ecNumber evidence="2 12">2.7.1.15</ecNumber>
    </recommendedName>
</protein>
<evidence type="ECO:0000313" key="14">
    <source>
        <dbReference type="EMBL" id="MCY9695903.1"/>
    </source>
</evidence>
<comment type="subunit">
    <text evidence="12">Homodimer.</text>
</comment>
<feature type="binding site" evidence="12">
    <location>
        <position position="249"/>
    </location>
    <ligand>
        <name>K(+)</name>
        <dbReference type="ChEBI" id="CHEBI:29103"/>
    </ligand>
</feature>
<comment type="cofactor">
    <cofactor evidence="12">
        <name>Mg(2+)</name>
        <dbReference type="ChEBI" id="CHEBI:18420"/>
    </cofactor>
    <text evidence="12">Requires a divalent cation, most likely magnesium in vivo, as an electrophilic catalyst to aid phosphoryl group transfer. It is the chelate of the metal and the nucleotide that is the actual substrate.</text>
</comment>
<comment type="pathway">
    <text evidence="12">Carbohydrate metabolism; D-ribose degradation; D-ribose 5-phosphate from beta-D-ribopyranose: step 2/2.</text>
</comment>
<dbReference type="Proteomes" id="UP001527099">
    <property type="component" value="Unassembled WGS sequence"/>
</dbReference>
<evidence type="ECO:0000256" key="7">
    <source>
        <dbReference type="ARBA" id="ARBA00022777"/>
    </source>
</evidence>
<evidence type="ECO:0000256" key="5">
    <source>
        <dbReference type="ARBA" id="ARBA00022723"/>
    </source>
</evidence>
<comment type="subcellular location">
    <subcellularLocation>
        <location evidence="12">Cytoplasm</location>
    </subcellularLocation>
</comment>
<dbReference type="HAMAP" id="MF_01987">
    <property type="entry name" value="Ribokinase"/>
    <property type="match status" value="1"/>
</dbReference>
<evidence type="ECO:0000256" key="11">
    <source>
        <dbReference type="ARBA" id="ARBA00023277"/>
    </source>
</evidence>
<feature type="binding site" evidence="12">
    <location>
        <position position="185"/>
    </location>
    <ligand>
        <name>ATP</name>
        <dbReference type="ChEBI" id="CHEBI:30616"/>
    </ligand>
</feature>
<keyword evidence="7 12" id="KW-0418">Kinase</keyword>
<proteinExistence type="inferred from homology"/>
<evidence type="ECO:0000256" key="2">
    <source>
        <dbReference type="ARBA" id="ARBA00012035"/>
    </source>
</evidence>
<comment type="caution">
    <text evidence="14">The sequence shown here is derived from an EMBL/GenBank/DDBJ whole genome shotgun (WGS) entry which is preliminary data.</text>
</comment>
<keyword evidence="11 12" id="KW-0119">Carbohydrate metabolism</keyword>
<dbReference type="Pfam" id="PF00294">
    <property type="entry name" value="PfkB"/>
    <property type="match status" value="1"/>
</dbReference>
<reference evidence="14 15" key="1">
    <citation type="submission" date="2022-05" db="EMBL/GenBank/DDBJ databases">
        <title>Genome Sequencing of Bee-Associated Microbes.</title>
        <authorList>
            <person name="Dunlap C."/>
        </authorList>
    </citation>
    <scope>NUCLEOTIDE SEQUENCE [LARGE SCALE GENOMIC DNA]</scope>
    <source>
        <strain evidence="14 15">NRRL B-14421</strain>
    </source>
</reference>
<keyword evidence="15" id="KW-1185">Reference proteome</keyword>
<name>A0ABT4GI79_9BACL</name>
<feature type="binding site" evidence="12">
    <location>
        <begin position="13"/>
        <end position="15"/>
    </location>
    <ligand>
        <name>substrate</name>
    </ligand>
</feature>
<comment type="similarity">
    <text evidence="1">Belongs to the carbohydrate kinase pfkB family.</text>
</comment>
<evidence type="ECO:0000313" key="15">
    <source>
        <dbReference type="Proteomes" id="UP001527099"/>
    </source>
</evidence>
<dbReference type="EMBL" id="JAMDMX010000083">
    <property type="protein sequence ID" value="MCY9695903.1"/>
    <property type="molecule type" value="Genomic_DNA"/>
</dbReference>
<dbReference type="PANTHER" id="PTHR10584:SF166">
    <property type="entry name" value="RIBOKINASE"/>
    <property type="match status" value="1"/>
</dbReference>
<dbReference type="PRINTS" id="PR00990">
    <property type="entry name" value="RIBOKINASE"/>
</dbReference>
<comment type="caution">
    <text evidence="12">Lacks conserved residue(s) required for the propagation of feature annotation.</text>
</comment>
<dbReference type="InterPro" id="IPR011611">
    <property type="entry name" value="PfkB_dom"/>
</dbReference>
<keyword evidence="4 12" id="KW-0808">Transferase</keyword>
<evidence type="ECO:0000256" key="3">
    <source>
        <dbReference type="ARBA" id="ARBA00016943"/>
    </source>
</evidence>
<evidence type="ECO:0000256" key="8">
    <source>
        <dbReference type="ARBA" id="ARBA00022840"/>
    </source>
</evidence>
<gene>
    <name evidence="12" type="primary">rbsK</name>
    <name evidence="14" type="ORF">M5X19_23795</name>
</gene>
<keyword evidence="5 12" id="KW-0479">Metal-binding</keyword>
<evidence type="ECO:0000256" key="4">
    <source>
        <dbReference type="ARBA" id="ARBA00022679"/>
    </source>
</evidence>
<keyword evidence="6 12" id="KW-0547">Nucleotide-binding</keyword>
<feature type="binding site" evidence="12">
    <location>
        <position position="283"/>
    </location>
    <ligand>
        <name>K(+)</name>
        <dbReference type="ChEBI" id="CHEBI:29103"/>
    </ligand>
</feature>
<organism evidence="14 15">
    <name type="scientific">Paenibacillus alginolyticus</name>
    <dbReference type="NCBI Taxonomy" id="59839"/>
    <lineage>
        <taxon>Bacteria</taxon>
        <taxon>Bacillati</taxon>
        <taxon>Bacillota</taxon>
        <taxon>Bacilli</taxon>
        <taxon>Bacillales</taxon>
        <taxon>Paenibacillaceae</taxon>
        <taxon>Paenibacillus</taxon>
    </lineage>
</organism>
<dbReference type="PANTHER" id="PTHR10584">
    <property type="entry name" value="SUGAR KINASE"/>
    <property type="match status" value="1"/>
</dbReference>
<evidence type="ECO:0000256" key="6">
    <source>
        <dbReference type="ARBA" id="ARBA00022741"/>
    </source>
</evidence>
<comment type="function">
    <text evidence="12">Catalyzes the phosphorylation of ribose at O-5 in a reaction requiring ATP and magnesium. The resulting D-ribose-5-phosphate can then be used either for sythesis of nucleotides, histidine, and tryptophan, or as a component of the pentose phosphate pathway.</text>
</comment>
<evidence type="ECO:0000256" key="10">
    <source>
        <dbReference type="ARBA" id="ARBA00022958"/>
    </source>
</evidence>
<keyword evidence="8 12" id="KW-0067">ATP-binding</keyword>
<dbReference type="CDD" id="cd01174">
    <property type="entry name" value="ribokinase"/>
    <property type="match status" value="1"/>
</dbReference>
<evidence type="ECO:0000256" key="12">
    <source>
        <dbReference type="HAMAP-Rule" id="MF_01987"/>
    </source>
</evidence>
<feature type="binding site" evidence="12">
    <location>
        <position position="253"/>
    </location>
    <ligand>
        <name>substrate</name>
    </ligand>
</feature>
<evidence type="ECO:0000259" key="13">
    <source>
        <dbReference type="Pfam" id="PF00294"/>
    </source>
</evidence>
<dbReference type="InterPro" id="IPR002139">
    <property type="entry name" value="Ribo/fructo_kinase"/>
</dbReference>
<dbReference type="InterPro" id="IPR029056">
    <property type="entry name" value="Ribokinase-like"/>
</dbReference>
<keyword evidence="10 12" id="KW-0630">Potassium</keyword>
<evidence type="ECO:0000256" key="1">
    <source>
        <dbReference type="ARBA" id="ARBA00005380"/>
    </source>
</evidence>
<comment type="activity regulation">
    <text evidence="12">Activated by a monovalent cation that binds near, but not in, the active site. The most likely occupant of the site in vivo is potassium. Ion binding induces a conformational change that may alter substrate affinity.</text>
</comment>
<feature type="active site" description="Proton acceptor" evidence="12">
    <location>
        <position position="253"/>
    </location>
</feature>
<feature type="binding site" evidence="12">
    <location>
        <position position="141"/>
    </location>
    <ligand>
        <name>substrate</name>
    </ligand>
</feature>
<comment type="similarity">
    <text evidence="12">Belongs to the carbohydrate kinase PfkB family. Ribokinase subfamily.</text>
</comment>
<feature type="binding site" evidence="12">
    <location>
        <begin position="41"/>
        <end position="45"/>
    </location>
    <ligand>
        <name>substrate</name>
    </ligand>
</feature>